<dbReference type="PRINTS" id="PR00502">
    <property type="entry name" value="NUDIXFAMILY"/>
</dbReference>
<dbReference type="InterPro" id="IPR015797">
    <property type="entry name" value="NUDIX_hydrolase-like_dom_sf"/>
</dbReference>
<dbReference type="EC" id="3.6.1.22" evidence="2"/>
<evidence type="ECO:0000256" key="5">
    <source>
        <dbReference type="ARBA" id="ARBA00022842"/>
    </source>
</evidence>
<dbReference type="OrthoDB" id="9791656at2"/>
<feature type="domain" description="Nudix hydrolase" evidence="8">
    <location>
        <begin position="117"/>
        <end position="240"/>
    </location>
</feature>
<dbReference type="Gene3D" id="3.90.79.10">
    <property type="entry name" value="Nucleoside Triphosphate Pyrophosphohydrolase"/>
    <property type="match status" value="1"/>
</dbReference>
<dbReference type="Gene3D" id="3.90.79.20">
    <property type="match status" value="1"/>
</dbReference>
<dbReference type="PANTHER" id="PTHR11383:SF3">
    <property type="entry name" value="NAD(P)H PYROPHOSPHATASE NUDT13, MITOCHONDRIAL"/>
    <property type="match status" value="1"/>
</dbReference>
<comment type="cofactor">
    <cofactor evidence="1">
        <name>Mg(2+)</name>
        <dbReference type="ChEBI" id="CHEBI:18420"/>
    </cofactor>
</comment>
<reference evidence="9 10" key="1">
    <citation type="submission" date="2019-03" db="EMBL/GenBank/DDBJ databases">
        <title>Genomic Encyclopedia of Archaeal and Bacterial Type Strains, Phase II (KMG-II): from individual species to whole genera.</title>
        <authorList>
            <person name="Goeker M."/>
        </authorList>
    </citation>
    <scope>NUCLEOTIDE SEQUENCE [LARGE SCALE GENOMIC DNA]</scope>
    <source>
        <strain evidence="9 10">DSM 27697</strain>
    </source>
</reference>
<accession>A0A4R1GKC6</accession>
<gene>
    <name evidence="9" type="ORF">CLV83_0963</name>
</gene>
<dbReference type="PROSITE" id="PS51462">
    <property type="entry name" value="NUDIX"/>
    <property type="match status" value="1"/>
</dbReference>
<dbReference type="InterPro" id="IPR020084">
    <property type="entry name" value="NUDIX_hydrolase_CS"/>
</dbReference>
<dbReference type="Pfam" id="PF00293">
    <property type="entry name" value="NUDIX"/>
    <property type="match status" value="1"/>
</dbReference>
<protein>
    <recommendedName>
        <fullName evidence="2">NAD(+) diphosphatase</fullName>
        <ecNumber evidence="2">3.6.1.22</ecNumber>
    </recommendedName>
</protein>
<comment type="similarity">
    <text evidence="7">Belongs to the Nudix hydrolase family.</text>
</comment>
<evidence type="ECO:0000313" key="10">
    <source>
        <dbReference type="Proteomes" id="UP000294546"/>
    </source>
</evidence>
<dbReference type="RefSeq" id="WP_132288253.1">
    <property type="nucleotide sequence ID" value="NZ_SMFU01000007.1"/>
</dbReference>
<evidence type="ECO:0000256" key="6">
    <source>
        <dbReference type="ARBA" id="ARBA00023027"/>
    </source>
</evidence>
<keyword evidence="4 7" id="KW-0378">Hydrolase</keyword>
<keyword evidence="6" id="KW-0520">NAD</keyword>
<dbReference type="AlphaFoldDB" id="A0A4R1GKC6"/>
<dbReference type="InterPro" id="IPR020476">
    <property type="entry name" value="Nudix_hydrolase"/>
</dbReference>
<dbReference type="NCBIfam" id="NF001299">
    <property type="entry name" value="PRK00241.1"/>
    <property type="match status" value="1"/>
</dbReference>
<dbReference type="PROSITE" id="PS00893">
    <property type="entry name" value="NUDIX_BOX"/>
    <property type="match status" value="1"/>
</dbReference>
<dbReference type="EMBL" id="SMFU01000007">
    <property type="protein sequence ID" value="TCK08867.1"/>
    <property type="molecule type" value="Genomic_DNA"/>
</dbReference>
<evidence type="ECO:0000256" key="1">
    <source>
        <dbReference type="ARBA" id="ARBA00001946"/>
    </source>
</evidence>
<dbReference type="PANTHER" id="PTHR11383">
    <property type="entry name" value="NUCLEOSIDE DIPHOSPHATE-LINKED MOIETY X MOTIF 13"/>
    <property type="match status" value="1"/>
</dbReference>
<sequence>MEYVLGHQGRLYVAEGGDLFSPQPRVAAGQIEERYPVSPELELLLSKEEPGAGFEKLDLRAELSMAEESHFSRLARATQIAVWHDQHRFCGRCGALSKRADGELAKRCTQCELVVYPRISPCIIVLVTKGDQCLLAHNTRFPDGRYSTLAGFIEAGETAEAAVAREIMEEVGVEVCNIRYAHSQAWPFPHSLMLGFYADYAGGEITPDGEEIDLAGWFTADNLPQLPPSFTISRQLIEGFLNPPA</sequence>
<evidence type="ECO:0000259" key="8">
    <source>
        <dbReference type="PROSITE" id="PS51462"/>
    </source>
</evidence>
<dbReference type="Pfam" id="PF09297">
    <property type="entry name" value="Zn_ribbon_NUD"/>
    <property type="match status" value="1"/>
</dbReference>
<keyword evidence="3" id="KW-0479">Metal-binding</keyword>
<dbReference type="Proteomes" id="UP000294546">
    <property type="component" value="Unassembled WGS sequence"/>
</dbReference>
<organism evidence="9 10">
    <name type="scientific">Marinobacterium mangrovicola</name>
    <dbReference type="NCBI Taxonomy" id="1476959"/>
    <lineage>
        <taxon>Bacteria</taxon>
        <taxon>Pseudomonadati</taxon>
        <taxon>Pseudomonadota</taxon>
        <taxon>Gammaproteobacteria</taxon>
        <taxon>Oceanospirillales</taxon>
        <taxon>Oceanospirillaceae</taxon>
        <taxon>Marinobacterium</taxon>
    </lineage>
</organism>
<dbReference type="CDD" id="cd03429">
    <property type="entry name" value="NUDIX_NADH_pyrophosphatase_Nudt13"/>
    <property type="match status" value="1"/>
</dbReference>
<keyword evidence="5" id="KW-0460">Magnesium</keyword>
<evidence type="ECO:0000256" key="4">
    <source>
        <dbReference type="ARBA" id="ARBA00022801"/>
    </source>
</evidence>
<evidence type="ECO:0000256" key="2">
    <source>
        <dbReference type="ARBA" id="ARBA00012381"/>
    </source>
</evidence>
<keyword evidence="10" id="KW-1185">Reference proteome</keyword>
<dbReference type="InterPro" id="IPR015376">
    <property type="entry name" value="Znr_NADH_PPase"/>
</dbReference>
<dbReference type="GO" id="GO:0046872">
    <property type="term" value="F:metal ion binding"/>
    <property type="evidence" value="ECO:0007669"/>
    <property type="project" value="UniProtKB-KW"/>
</dbReference>
<evidence type="ECO:0000256" key="3">
    <source>
        <dbReference type="ARBA" id="ARBA00022723"/>
    </source>
</evidence>
<comment type="caution">
    <text evidence="9">The sequence shown here is derived from an EMBL/GenBank/DDBJ whole genome shotgun (WGS) entry which is preliminary data.</text>
</comment>
<dbReference type="GO" id="GO:0016787">
    <property type="term" value="F:hydrolase activity"/>
    <property type="evidence" value="ECO:0007669"/>
    <property type="project" value="UniProtKB-KW"/>
</dbReference>
<dbReference type="InterPro" id="IPR049734">
    <property type="entry name" value="NudC-like_C"/>
</dbReference>
<name>A0A4R1GKC6_9GAMM</name>
<evidence type="ECO:0000256" key="7">
    <source>
        <dbReference type="RuleBase" id="RU003476"/>
    </source>
</evidence>
<dbReference type="SUPFAM" id="SSF55811">
    <property type="entry name" value="Nudix"/>
    <property type="match status" value="1"/>
</dbReference>
<proteinExistence type="inferred from homology"/>
<evidence type="ECO:0000313" key="9">
    <source>
        <dbReference type="EMBL" id="TCK08867.1"/>
    </source>
</evidence>
<dbReference type="InterPro" id="IPR000086">
    <property type="entry name" value="NUDIX_hydrolase_dom"/>
</dbReference>